<evidence type="ECO:0000256" key="2">
    <source>
        <dbReference type="SAM" id="Phobius"/>
    </source>
</evidence>
<dbReference type="RefSeq" id="WP_200276429.1">
    <property type="nucleotide sequence ID" value="NZ_CP066802.1"/>
</dbReference>
<dbReference type="InterPro" id="IPR021517">
    <property type="entry name" value="DUF3180"/>
</dbReference>
<feature type="transmembrane region" description="Helical" evidence="2">
    <location>
        <begin position="69"/>
        <end position="96"/>
    </location>
</feature>
<feature type="transmembrane region" description="Helical" evidence="2">
    <location>
        <begin position="116"/>
        <end position="136"/>
    </location>
</feature>
<dbReference type="EMBL" id="CP066802">
    <property type="protein sequence ID" value="QQM67659.1"/>
    <property type="molecule type" value="Genomic_DNA"/>
</dbReference>
<gene>
    <name evidence="3" type="ORF">JG540_01890</name>
</gene>
<keyword evidence="4" id="KW-1185">Reference proteome</keyword>
<feature type="transmembrane region" description="Helical" evidence="2">
    <location>
        <begin position="36"/>
        <end position="57"/>
    </location>
</feature>
<organism evidence="3 4">
    <name type="scientific">Actinomyces weissii</name>
    <dbReference type="NCBI Taxonomy" id="675090"/>
    <lineage>
        <taxon>Bacteria</taxon>
        <taxon>Bacillati</taxon>
        <taxon>Actinomycetota</taxon>
        <taxon>Actinomycetes</taxon>
        <taxon>Actinomycetales</taxon>
        <taxon>Actinomycetaceae</taxon>
        <taxon>Actinomyces</taxon>
    </lineage>
</organism>
<dbReference type="KEGG" id="awe:JG540_01890"/>
<evidence type="ECO:0000313" key="4">
    <source>
        <dbReference type="Proteomes" id="UP000595895"/>
    </source>
</evidence>
<name>A0A7T7MA01_9ACTO</name>
<dbReference type="Pfam" id="PF11377">
    <property type="entry name" value="DUF3180"/>
    <property type="match status" value="1"/>
</dbReference>
<sequence>MTRTRWATVLAWFLGTGVVAWTVLDLVLRYQGWVPALTPWGAALALVVSAVVLWCGLAVRRLRSRERTWITPIGAALTAVAAKASAVVGALVAGVYAAELVIALSSDPSPAMTSLAWASGSCLLAALIWCGTGLLVESWCALKQDDDEDGTGGAPGAESPDAARGTARTASPPGPSRRHH</sequence>
<dbReference type="Proteomes" id="UP000595895">
    <property type="component" value="Chromosome"/>
</dbReference>
<proteinExistence type="predicted"/>
<evidence type="ECO:0000313" key="3">
    <source>
        <dbReference type="EMBL" id="QQM67659.1"/>
    </source>
</evidence>
<protein>
    <submittedName>
        <fullName evidence="3">DUF3180 family protein</fullName>
    </submittedName>
</protein>
<reference evidence="3 4" key="1">
    <citation type="submission" date="2020-12" db="EMBL/GenBank/DDBJ databases">
        <authorList>
            <person name="Zhou J."/>
        </authorList>
    </citation>
    <scope>NUCLEOTIDE SEQUENCE [LARGE SCALE GENOMIC DNA]</scope>
    <source>
        <strain evidence="3 4">CCUG 61299</strain>
    </source>
</reference>
<evidence type="ECO:0000256" key="1">
    <source>
        <dbReference type="SAM" id="MobiDB-lite"/>
    </source>
</evidence>
<accession>A0A7T7MA01</accession>
<keyword evidence="2" id="KW-1133">Transmembrane helix</keyword>
<feature type="region of interest" description="Disordered" evidence="1">
    <location>
        <begin position="146"/>
        <end position="180"/>
    </location>
</feature>
<keyword evidence="2" id="KW-0812">Transmembrane</keyword>
<dbReference type="AlphaFoldDB" id="A0A7T7MA01"/>
<keyword evidence="2" id="KW-0472">Membrane</keyword>